<name>A0ACC5R5A6_9HYPH</name>
<evidence type="ECO:0000313" key="2">
    <source>
        <dbReference type="Proteomes" id="UP000616151"/>
    </source>
</evidence>
<comment type="caution">
    <text evidence="1">The sequence shown here is derived from an EMBL/GenBank/DDBJ whole genome shotgun (WGS) entry which is preliminary data.</text>
</comment>
<sequence>MIEKREERLQIMLDIQELRALDNFRFKARMPSRAAAVRELIRRGLAAEGFNTAEEGQRSSTFGVLDGGSSSEGNGHA</sequence>
<dbReference type="EMBL" id="JAENHL010000007">
    <property type="protein sequence ID" value="MBK1867845.1"/>
    <property type="molecule type" value="Genomic_DNA"/>
</dbReference>
<protein>
    <submittedName>
        <fullName evidence="1">Uncharacterized protein</fullName>
    </submittedName>
</protein>
<accession>A0ACC5R5A6</accession>
<keyword evidence="2" id="KW-1185">Reference proteome</keyword>
<gene>
    <name evidence="1" type="ORF">JHL16_15915</name>
</gene>
<dbReference type="Proteomes" id="UP000616151">
    <property type="component" value="Unassembled WGS sequence"/>
</dbReference>
<proteinExistence type="predicted"/>
<evidence type="ECO:0000313" key="1">
    <source>
        <dbReference type="EMBL" id="MBK1867845.1"/>
    </source>
</evidence>
<reference evidence="1" key="1">
    <citation type="submission" date="2021-01" db="EMBL/GenBank/DDBJ databases">
        <authorList>
            <person name="Sun Q."/>
        </authorList>
    </citation>
    <scope>NUCLEOTIDE SEQUENCE</scope>
    <source>
        <strain evidence="1">YIM B02566</strain>
    </source>
</reference>
<organism evidence="1 2">
    <name type="scientific">Taklimakanibacter albus</name>
    <dbReference type="NCBI Taxonomy" id="2800327"/>
    <lineage>
        <taxon>Bacteria</taxon>
        <taxon>Pseudomonadati</taxon>
        <taxon>Pseudomonadota</taxon>
        <taxon>Alphaproteobacteria</taxon>
        <taxon>Hyphomicrobiales</taxon>
        <taxon>Aestuariivirgaceae</taxon>
        <taxon>Taklimakanibacter</taxon>
    </lineage>
</organism>